<dbReference type="InParanoid" id="A0A4R5CT99"/>
<protein>
    <submittedName>
        <fullName evidence="2">Uncharacterized protein</fullName>
    </submittedName>
</protein>
<keyword evidence="3" id="KW-1185">Reference proteome</keyword>
<evidence type="ECO:0000256" key="1">
    <source>
        <dbReference type="SAM" id="MobiDB-lite"/>
    </source>
</evidence>
<comment type="caution">
    <text evidence="2">The sequence shown here is derived from an EMBL/GenBank/DDBJ whole genome shotgun (WGS) entry which is preliminary data.</text>
</comment>
<reference evidence="2 3" key="1">
    <citation type="submission" date="2019-03" db="EMBL/GenBank/DDBJ databases">
        <title>Draft genome sequences of novel Actinobacteria.</title>
        <authorList>
            <person name="Sahin N."/>
            <person name="Ay H."/>
            <person name="Saygin H."/>
        </authorList>
    </citation>
    <scope>NUCLEOTIDE SEQUENCE [LARGE SCALE GENOMIC DNA]</scope>
    <source>
        <strain evidence="2 3">5K138</strain>
    </source>
</reference>
<evidence type="ECO:0000313" key="2">
    <source>
        <dbReference type="EMBL" id="TDE02827.1"/>
    </source>
</evidence>
<organism evidence="2 3">
    <name type="scientific">Jiangella asiatica</name>
    <dbReference type="NCBI Taxonomy" id="2530372"/>
    <lineage>
        <taxon>Bacteria</taxon>
        <taxon>Bacillati</taxon>
        <taxon>Actinomycetota</taxon>
        <taxon>Actinomycetes</taxon>
        <taxon>Jiangellales</taxon>
        <taxon>Jiangellaceae</taxon>
        <taxon>Jiangella</taxon>
    </lineage>
</organism>
<name>A0A4R5CT99_9ACTN</name>
<sequence>MAVNDQGIWTPDDTELFGPPGSGLDTWLKRMGDSITRPEGTITQPWRVHYKTTSQTIPDNTFTDISGAGWTGGTGDPGSTVSGITHSSAGYTVSQDGWYRVELDVAFLNNSIGGRQAQIRINGNIERTITVAAVSGSATTALCDTELSLSAGDVVSFWTRQTSGGDLGMPEGSDAGRKFIRRVALL</sequence>
<dbReference type="AlphaFoldDB" id="A0A4R5CT99"/>
<dbReference type="Proteomes" id="UP000294739">
    <property type="component" value="Unassembled WGS sequence"/>
</dbReference>
<feature type="region of interest" description="Disordered" evidence="1">
    <location>
        <begin position="1"/>
        <end position="20"/>
    </location>
</feature>
<dbReference type="RefSeq" id="WP_131898261.1">
    <property type="nucleotide sequence ID" value="NZ_SMKZ01000034.1"/>
</dbReference>
<gene>
    <name evidence="2" type="ORF">E1269_21285</name>
</gene>
<evidence type="ECO:0000313" key="3">
    <source>
        <dbReference type="Proteomes" id="UP000294739"/>
    </source>
</evidence>
<dbReference type="EMBL" id="SMKZ01000034">
    <property type="protein sequence ID" value="TDE02827.1"/>
    <property type="molecule type" value="Genomic_DNA"/>
</dbReference>
<accession>A0A4R5CT99</accession>
<proteinExistence type="predicted"/>